<dbReference type="Proteomes" id="UP000324222">
    <property type="component" value="Unassembled WGS sequence"/>
</dbReference>
<feature type="compositionally biased region" description="Pro residues" evidence="1">
    <location>
        <begin position="38"/>
        <end position="59"/>
    </location>
</feature>
<protein>
    <submittedName>
        <fullName evidence="2">Uncharacterized protein</fullName>
    </submittedName>
</protein>
<name>A0A5B7FHR5_PORTR</name>
<organism evidence="2 3">
    <name type="scientific">Portunus trituberculatus</name>
    <name type="common">Swimming crab</name>
    <name type="synonym">Neptunus trituberculatus</name>
    <dbReference type="NCBI Taxonomy" id="210409"/>
    <lineage>
        <taxon>Eukaryota</taxon>
        <taxon>Metazoa</taxon>
        <taxon>Ecdysozoa</taxon>
        <taxon>Arthropoda</taxon>
        <taxon>Crustacea</taxon>
        <taxon>Multicrustacea</taxon>
        <taxon>Malacostraca</taxon>
        <taxon>Eumalacostraca</taxon>
        <taxon>Eucarida</taxon>
        <taxon>Decapoda</taxon>
        <taxon>Pleocyemata</taxon>
        <taxon>Brachyura</taxon>
        <taxon>Eubrachyura</taxon>
        <taxon>Portunoidea</taxon>
        <taxon>Portunidae</taxon>
        <taxon>Portuninae</taxon>
        <taxon>Portunus</taxon>
    </lineage>
</organism>
<evidence type="ECO:0000313" key="2">
    <source>
        <dbReference type="EMBL" id="MPC45057.1"/>
    </source>
</evidence>
<dbReference type="AlphaFoldDB" id="A0A5B7FHR5"/>
<keyword evidence="3" id="KW-1185">Reference proteome</keyword>
<sequence length="66" mass="7290">MKRNRLPQTAVGVTRSQPRGDPKSQPNALWKAMTSRLPPDPPDPSRPPEPRPPLAPIPVPLTLHTE</sequence>
<feature type="region of interest" description="Disordered" evidence="1">
    <location>
        <begin position="1"/>
        <end position="66"/>
    </location>
</feature>
<accession>A0A5B7FHR5</accession>
<comment type="caution">
    <text evidence="2">The sequence shown here is derived from an EMBL/GenBank/DDBJ whole genome shotgun (WGS) entry which is preliminary data.</text>
</comment>
<evidence type="ECO:0000313" key="3">
    <source>
        <dbReference type="Proteomes" id="UP000324222"/>
    </source>
</evidence>
<reference evidence="2 3" key="1">
    <citation type="submission" date="2019-05" db="EMBL/GenBank/DDBJ databases">
        <title>Another draft genome of Portunus trituberculatus and its Hox gene families provides insights of decapod evolution.</title>
        <authorList>
            <person name="Jeong J.-H."/>
            <person name="Song I."/>
            <person name="Kim S."/>
            <person name="Choi T."/>
            <person name="Kim D."/>
            <person name="Ryu S."/>
            <person name="Kim W."/>
        </authorList>
    </citation>
    <scope>NUCLEOTIDE SEQUENCE [LARGE SCALE GENOMIC DNA]</scope>
    <source>
        <tissue evidence="2">Muscle</tissue>
    </source>
</reference>
<dbReference type="EMBL" id="VSRR010006554">
    <property type="protein sequence ID" value="MPC45057.1"/>
    <property type="molecule type" value="Genomic_DNA"/>
</dbReference>
<gene>
    <name evidence="2" type="ORF">E2C01_038740</name>
</gene>
<evidence type="ECO:0000256" key="1">
    <source>
        <dbReference type="SAM" id="MobiDB-lite"/>
    </source>
</evidence>
<proteinExistence type="predicted"/>